<feature type="region of interest" description="Disordered" evidence="1">
    <location>
        <begin position="418"/>
        <end position="441"/>
    </location>
</feature>
<keyword evidence="4" id="KW-1185">Reference proteome</keyword>
<proteinExistence type="predicted"/>
<dbReference type="RefSeq" id="WP_024905906.1">
    <property type="nucleotide sequence ID" value="NZ_CADFGU010000004.1"/>
</dbReference>
<dbReference type="InterPro" id="IPR036388">
    <property type="entry name" value="WH-like_DNA-bd_sf"/>
</dbReference>
<dbReference type="EMBL" id="LAQU01000002">
    <property type="protein sequence ID" value="KKB64835.1"/>
    <property type="molecule type" value="Genomic_DNA"/>
</dbReference>
<protein>
    <submittedName>
        <fullName evidence="3">Response regulator receiver protein</fullName>
    </submittedName>
</protein>
<evidence type="ECO:0000313" key="4">
    <source>
        <dbReference type="Proteomes" id="UP000033618"/>
    </source>
</evidence>
<evidence type="ECO:0000313" key="3">
    <source>
        <dbReference type="EMBL" id="KKB64835.1"/>
    </source>
</evidence>
<evidence type="ECO:0000259" key="2">
    <source>
        <dbReference type="PROSITE" id="PS50921"/>
    </source>
</evidence>
<dbReference type="PROSITE" id="PS50921">
    <property type="entry name" value="ANTAR"/>
    <property type="match status" value="1"/>
</dbReference>
<dbReference type="Proteomes" id="UP000033618">
    <property type="component" value="Unassembled WGS sequence"/>
</dbReference>
<reference evidence="3 4" key="1">
    <citation type="submission" date="2015-03" db="EMBL/GenBank/DDBJ databases">
        <title>Draft Genome Sequence of Burkholderia andropogonis type strain ICMP2807, isolated from Sorghum bicolor.</title>
        <authorList>
            <person name="Lopes-Santos L."/>
            <person name="Castro D.B."/>
            <person name="Ottoboni L.M."/>
            <person name="Park D."/>
            <person name="Weirc B.S."/>
            <person name="Destefano S.A."/>
        </authorList>
    </citation>
    <scope>NUCLEOTIDE SEQUENCE [LARGE SCALE GENOMIC DNA]</scope>
    <source>
        <strain evidence="3 4">ICMP2807</strain>
    </source>
</reference>
<sequence>MSSPAMQFTLHAKQREIDALRLLADRIELTDLLGRLIHALQRERGISSIYLASDGKRFVTERGAVRDASSPILLALRDRLDLELGPTQHATARMLSMIAWVLLDLDSLDALRARIDRRTVSAPDSVMAFSKVIGGLMELIFQLADVSPDPGISRTLVALVHVVQGKEAAGQERAVGGHMFAAGTFSADQQQRFAHLIGAQQRSLDVFLQFAGATHCEWWQTRTATPHVSRVETLRQIITAAKAGDTLDAALTESWFDATSARITDLWHLQIALTMHVRQACDTQIGVARQALRDSEHLFRQWRENPPPHTHALEHFFAGASGDEFAAYALPDRFSSADRSTVASLQSVLQAQAARLARVEVELDAARRALHDRKLIERAKAALMARHGLREEAAFRMLQKGAMDQNKRLVDVAEAALASPDTSPHMPGGDGRDALRAKGRS</sequence>
<dbReference type="AlphaFoldDB" id="A0A0F5K4G9"/>
<dbReference type="SUPFAM" id="SSF52172">
    <property type="entry name" value="CheY-like"/>
    <property type="match status" value="1"/>
</dbReference>
<dbReference type="Gene3D" id="1.10.10.10">
    <property type="entry name" value="Winged helix-like DNA-binding domain superfamily/Winged helix DNA-binding domain"/>
    <property type="match status" value="1"/>
</dbReference>
<dbReference type="GO" id="GO:0003723">
    <property type="term" value="F:RNA binding"/>
    <property type="evidence" value="ECO:0007669"/>
    <property type="project" value="InterPro"/>
</dbReference>
<feature type="compositionally biased region" description="Basic and acidic residues" evidence="1">
    <location>
        <begin position="430"/>
        <end position="441"/>
    </location>
</feature>
<gene>
    <name evidence="3" type="ORF">WM40_02095</name>
</gene>
<dbReference type="InterPro" id="IPR011006">
    <property type="entry name" value="CheY-like_superfamily"/>
</dbReference>
<dbReference type="Pfam" id="PF08376">
    <property type="entry name" value="NIT"/>
    <property type="match status" value="1"/>
</dbReference>
<dbReference type="OrthoDB" id="9782798at2"/>
<dbReference type="InterPro" id="IPR013587">
    <property type="entry name" value="Nitrate/nitrite_sensing"/>
</dbReference>
<accession>A0A0F5K4G9</accession>
<dbReference type="SMART" id="SM01012">
    <property type="entry name" value="ANTAR"/>
    <property type="match status" value="1"/>
</dbReference>
<comment type="caution">
    <text evidence="3">The sequence shown here is derived from an EMBL/GenBank/DDBJ whole genome shotgun (WGS) entry which is preliminary data.</text>
</comment>
<name>A0A0F5K4G9_9BURK</name>
<organism evidence="3 4">
    <name type="scientific">Robbsia andropogonis</name>
    <dbReference type="NCBI Taxonomy" id="28092"/>
    <lineage>
        <taxon>Bacteria</taxon>
        <taxon>Pseudomonadati</taxon>
        <taxon>Pseudomonadota</taxon>
        <taxon>Betaproteobacteria</taxon>
        <taxon>Burkholderiales</taxon>
        <taxon>Burkholderiaceae</taxon>
        <taxon>Robbsia</taxon>
    </lineage>
</organism>
<feature type="domain" description="ANTAR" evidence="2">
    <location>
        <begin position="356"/>
        <end position="417"/>
    </location>
</feature>
<dbReference type="InterPro" id="IPR005561">
    <property type="entry name" value="ANTAR"/>
</dbReference>
<dbReference type="STRING" id="28092.WM40_02095"/>
<evidence type="ECO:0000256" key="1">
    <source>
        <dbReference type="SAM" id="MobiDB-lite"/>
    </source>
</evidence>
<dbReference type="Pfam" id="PF03861">
    <property type="entry name" value="ANTAR"/>
    <property type="match status" value="1"/>
</dbReference>
<dbReference type="PATRIC" id="fig|28092.6.peg.488"/>